<evidence type="ECO:0000313" key="2">
    <source>
        <dbReference type="EMBL" id="KAK7488600.1"/>
    </source>
</evidence>
<organism evidence="2 3">
    <name type="scientific">Batillaria attramentaria</name>
    <dbReference type="NCBI Taxonomy" id="370345"/>
    <lineage>
        <taxon>Eukaryota</taxon>
        <taxon>Metazoa</taxon>
        <taxon>Spiralia</taxon>
        <taxon>Lophotrochozoa</taxon>
        <taxon>Mollusca</taxon>
        <taxon>Gastropoda</taxon>
        <taxon>Caenogastropoda</taxon>
        <taxon>Sorbeoconcha</taxon>
        <taxon>Cerithioidea</taxon>
        <taxon>Batillariidae</taxon>
        <taxon>Batillaria</taxon>
    </lineage>
</organism>
<sequence>MDSPDQSDHSLDGEDPIPTTVMGSTTGTSDSAPSPRQSPSASRQRRRQSLPLQRRRQLEQQRQRSASQGVILSPENLLTVPEQWRDIRVNNNVTGFRRHSGTSSDGRRSPYLRSPRRSISSISSR</sequence>
<feature type="compositionally biased region" description="Low complexity" evidence="1">
    <location>
        <begin position="109"/>
        <end position="125"/>
    </location>
</feature>
<gene>
    <name evidence="2" type="ORF">BaRGS_00020217</name>
</gene>
<protein>
    <submittedName>
        <fullName evidence="2">Uncharacterized protein</fullName>
    </submittedName>
</protein>
<feature type="region of interest" description="Disordered" evidence="1">
    <location>
        <begin position="1"/>
        <end position="125"/>
    </location>
</feature>
<comment type="caution">
    <text evidence="2">The sequence shown here is derived from an EMBL/GenBank/DDBJ whole genome shotgun (WGS) entry which is preliminary data.</text>
</comment>
<feature type="compositionally biased region" description="Low complexity" evidence="1">
    <location>
        <begin position="31"/>
        <end position="42"/>
    </location>
</feature>
<dbReference type="AlphaFoldDB" id="A0ABD0KNJ1"/>
<feature type="compositionally biased region" description="Basic and acidic residues" evidence="1">
    <location>
        <begin position="1"/>
        <end position="12"/>
    </location>
</feature>
<reference evidence="2 3" key="1">
    <citation type="journal article" date="2023" name="Sci. Data">
        <title>Genome assembly of the Korean intertidal mud-creeper Batillaria attramentaria.</title>
        <authorList>
            <person name="Patra A.K."/>
            <person name="Ho P.T."/>
            <person name="Jun S."/>
            <person name="Lee S.J."/>
            <person name="Kim Y."/>
            <person name="Won Y.J."/>
        </authorList>
    </citation>
    <scope>NUCLEOTIDE SEQUENCE [LARGE SCALE GENOMIC DNA]</scope>
    <source>
        <strain evidence="2">Wonlab-2016</strain>
    </source>
</reference>
<evidence type="ECO:0000256" key="1">
    <source>
        <dbReference type="SAM" id="MobiDB-lite"/>
    </source>
</evidence>
<feature type="compositionally biased region" description="Polar residues" evidence="1">
    <location>
        <begin position="21"/>
        <end position="30"/>
    </location>
</feature>
<name>A0ABD0KNJ1_9CAEN</name>
<keyword evidence="3" id="KW-1185">Reference proteome</keyword>
<proteinExistence type="predicted"/>
<evidence type="ECO:0000313" key="3">
    <source>
        <dbReference type="Proteomes" id="UP001519460"/>
    </source>
</evidence>
<accession>A0ABD0KNJ1</accession>
<dbReference type="EMBL" id="JACVVK020000149">
    <property type="protein sequence ID" value="KAK7488600.1"/>
    <property type="molecule type" value="Genomic_DNA"/>
</dbReference>
<dbReference type="Proteomes" id="UP001519460">
    <property type="component" value="Unassembled WGS sequence"/>
</dbReference>
<feature type="non-terminal residue" evidence="2">
    <location>
        <position position="125"/>
    </location>
</feature>